<sequence>MEKTRMLGDLVQDGYNWVKAKVWKTDEPDLPVAIEPEKFNVQPEAQPSTSTEPNVKNAVDPEVQKVVNEEVETCKQISEDGMLAVKIEKVLNAKAKIYESPIYKRKPCFTCQGPATYCCSICRIHTCDHCFGAKIWCSCENAVDAVSINDCRCTSYALPANESDRSSHLETESVSGSDYSSSGDEIYEGIFQLKKIAEQQFEKPELDLPKEKPKTSDVKQLLDTIEIETTGSKIINWIKENLMDFFQWVEESPLITGMLCLATTIATFFGCTIPILSGPGEACQFIKKLSEGLRCAYYAQKGTEGIVGAVGGLINTVKTVLGVSTDAEILDFKKQLVGMNEECRRMLDLAITAPGKFMNDSQAFGIFKQKIENIHKLYRSLATAPNSTQMNVVNPIWHTLNKTFNELSQVFHKMTASVSDRQVPVCIWLWGRSDLGKSRFFSCLADYLNKAMKRHMQVHTLSKGPEYWNCFCQQDIIKIDDFASWVGPEGITDALAVFNLITNAAYNPNMAALSDKVMMATPKFLFVAANEPTIPLNAGVTNLEAFERRRHLFLKVSWPEHEMNCNPGVKYCQHWAPILQKFKETNIYDFSHLTFSLCDPIVSKRTGDTIVESSKDRSRRRNIPVYMQQSPDEIIADGRTVSVKEIVDMCILLEAKHCNEYQVALKHKLASGSVLQSVQLDWDMKPTIMLAGPPGCGKSTVLEKFVSNYKMKYPLVEIKNMVMFDKYCQLDFATAVPSTFVFHDLSGVVNSSHFTKFLDMLRSRMDCKDPNENLWIMAANMNILEQKMIDVHKTAEGAAYYLRGVEIIDFVFKKYFTIFGYKTYNLDDVRDCTDSINNYVDRIFKGKGYSFEQTLVLLNSLSPKLKETQRFDSLTEYYNFQPKTLIKISMTTNEFLRLCNAAHPIAIADVLVRGKKAEFASEKATFTQMAQKLYQAVRKSRASAGCVLDLEAMLVEAWNSGFLEVFKNDFVLFCFTDKQYIIDTINSNIVMGVLINPTEKLLPTIANLTESTKVLDAFDFLDFGANVLTPWICLIGESLLTLGKIVGTALITATAVDQEIKSQRAIATFGHCIDVAKDHVSQQISDIPTRMEATLFPGIQEGVRAPQHGSADVDDPRLQTPPEVLRVPSPRVTRQTPPEGRSEPNPRAKPARQIEVANNPIVETFNSIIPPEKSEIIHEIKNHKEVAIPNLKQMTIDTDLQPVINKVLYNCVEILSKSDVRLCFGLMVKGHLGTTVSHVLDICSKDELYVRLVTGSKHKIRVVEIAQNIDRLDFEIEDKKVQQFPDLVNLISSRDAPPHYNCGGVLINISFDVSSKFPVAKLRSHVISGMTAVKFEQDPNSYYHIKYVGHKVGTIMTGVQTYAGECGSVLLISDPTWKFGKIIGLHVGAGQGVAYARIITSEQYAAKKSFQCIEPSSALDLESCRPAHEDDNPCVIGKAKRRQFVPHRSKLYRNLAPIGEKHFEPAILTDRDTRNPGHRLLETEADKWCQPPVELSSKTRDLLEKIATDTAHYFADILAREGVTLSTLTRMEAINKLSGCSKSEPISVKTSPGFPFCDSTKRPGKHDFIRIDEHGIYRFVKNTDRERLLKKGMDRYTNELHGNGKASTIFKVFLKDEPVALKKIYELPATRTIAAAPLDFQVVFRQYLHSGMAQLAEHWRLLPPKIGICPQSTDWNALFHVLASKNMTAVDIDYAGWDFSQHPFFVNLLATFWNTLYKRLDPKWCELDDKMRNILYSKIVNFLILVGNTIYKTKKGIPSGYPGTATDNSLINLFVQIYCYITLMEKHNPKLASVFQFFIDVAIAIYGDDLIMTFSEYLMKLIKLEEWNALLIKLGFNPTSADKTGGIQFKPLMECQFMSRSFRLAHGMILGPLLLKRLYKTSWWVHDKTQHDYYLEPDCKVTDAQNVASAYLSMLHESVLHGRETYEVVRSAALLAQELSGHEDPIPRFEDLLAGLYGVNDPLVPNYSGVETFNESSFLIENKIRTHRPKQIFEFSNRTTYFYGSEYAYGGAVHPTIEIPSNLKMVLDYFNQKYGRDWNSILVNEYEPGGHIPWHKDDEKCLDTSAGVGCLTIEGDGQMQFRNDNSDFFKFNVSRGDFYIINEENAKNWKHRRVMHFMKTISLTFRRMK</sequence>
<feature type="domain" description="RdRp catalytic" evidence="11">
    <location>
        <begin position="1687"/>
        <end position="1822"/>
    </location>
</feature>
<evidence type="ECO:0000256" key="7">
    <source>
        <dbReference type="ARBA" id="ARBA00022807"/>
    </source>
</evidence>
<keyword evidence="1" id="KW-0696">RNA-directed RNA polymerase</keyword>
<dbReference type="SUPFAM" id="SSF56672">
    <property type="entry name" value="DNA/RNA polymerases"/>
    <property type="match status" value="1"/>
</dbReference>
<keyword evidence="6" id="KW-0378">Hydrolase</keyword>
<dbReference type="GO" id="GO:0006351">
    <property type="term" value="P:DNA-templated transcription"/>
    <property type="evidence" value="ECO:0007669"/>
    <property type="project" value="InterPro"/>
</dbReference>
<evidence type="ECO:0000259" key="11">
    <source>
        <dbReference type="PROSITE" id="PS50507"/>
    </source>
</evidence>
<dbReference type="InterPro" id="IPR014759">
    <property type="entry name" value="Helicase_SF3_ssRNA_vir"/>
</dbReference>
<dbReference type="Gene3D" id="2.60.120.590">
    <property type="entry name" value="Alpha-ketoglutarate-dependent dioxygenase AlkB-like"/>
    <property type="match status" value="1"/>
</dbReference>
<dbReference type="GO" id="GO:0003724">
    <property type="term" value="F:RNA helicase activity"/>
    <property type="evidence" value="ECO:0007669"/>
    <property type="project" value="InterPro"/>
</dbReference>
<dbReference type="Gene3D" id="3.30.70.270">
    <property type="match status" value="1"/>
</dbReference>
<dbReference type="GO" id="GO:0006508">
    <property type="term" value="P:proteolysis"/>
    <property type="evidence" value="ECO:0007669"/>
    <property type="project" value="UniProtKB-KW"/>
</dbReference>
<proteinExistence type="predicted"/>
<keyword evidence="4" id="KW-0548">Nucleotidyltransferase</keyword>
<keyword evidence="2" id="KW-0645">Protease</keyword>
<evidence type="ECO:0000256" key="8">
    <source>
        <dbReference type="ARBA" id="ARBA00022840"/>
    </source>
</evidence>
<dbReference type="EMBL" id="MN918679">
    <property type="protein sequence ID" value="QJI53553.1"/>
    <property type="molecule type" value="Genomic_RNA"/>
</dbReference>
<organism evidence="13">
    <name type="scientific">Picornavirales sp</name>
    <dbReference type="NCBI Taxonomy" id="1955153"/>
    <lineage>
        <taxon>Viruses</taxon>
        <taxon>Riboviria</taxon>
        <taxon>Orthornavirae</taxon>
        <taxon>Pisuviricota</taxon>
        <taxon>Pisoniviricetes</taxon>
        <taxon>Picornavirales</taxon>
    </lineage>
</organism>
<evidence type="ECO:0000256" key="3">
    <source>
        <dbReference type="ARBA" id="ARBA00022679"/>
    </source>
</evidence>
<dbReference type="GO" id="GO:0008234">
    <property type="term" value="F:cysteine-type peptidase activity"/>
    <property type="evidence" value="ECO:0007669"/>
    <property type="project" value="UniProtKB-KW"/>
</dbReference>
<feature type="region of interest" description="Disordered" evidence="10">
    <location>
        <begin position="1104"/>
        <end position="1152"/>
    </location>
</feature>
<evidence type="ECO:0000256" key="5">
    <source>
        <dbReference type="ARBA" id="ARBA00022741"/>
    </source>
</evidence>
<accession>A0A6M3YNT3</accession>
<evidence type="ECO:0000313" key="13">
    <source>
        <dbReference type="EMBL" id="QJI53553.1"/>
    </source>
</evidence>
<dbReference type="CDD" id="cd23169">
    <property type="entry name" value="ps-ssRNAv-Picornavirales"/>
    <property type="match status" value="1"/>
</dbReference>
<name>A0A6M3YNT3_9VIRU</name>
<dbReference type="InterPro" id="IPR001205">
    <property type="entry name" value="RNA-dir_pol_C"/>
</dbReference>
<dbReference type="Pfam" id="PF00680">
    <property type="entry name" value="RdRP_1"/>
    <property type="match status" value="1"/>
</dbReference>
<dbReference type="Pfam" id="PF00910">
    <property type="entry name" value="RNA_helicase"/>
    <property type="match status" value="1"/>
</dbReference>
<reference evidence="13" key="1">
    <citation type="submission" date="2020-01" db="EMBL/GenBank/DDBJ databases">
        <title>Viral genomes from wild and zoo birds in China.</title>
        <authorList>
            <person name="Zhao M."/>
            <person name="Shan L.T."/>
            <person name="Yang X.S."/>
            <person name="Zhang W."/>
        </authorList>
    </citation>
    <scope>NUCLEOTIDE SEQUENCE</scope>
    <source>
        <strain evidence="13">Rfb199shi1</strain>
    </source>
</reference>
<evidence type="ECO:0000256" key="1">
    <source>
        <dbReference type="ARBA" id="ARBA00022484"/>
    </source>
</evidence>
<dbReference type="InterPro" id="IPR037151">
    <property type="entry name" value="AlkB-like_sf"/>
</dbReference>
<dbReference type="Gene3D" id="1.20.960.20">
    <property type="match status" value="1"/>
</dbReference>
<keyword evidence="9" id="KW-0693">Viral RNA replication</keyword>
<evidence type="ECO:0000256" key="10">
    <source>
        <dbReference type="SAM" id="MobiDB-lite"/>
    </source>
</evidence>
<dbReference type="GO" id="GO:0003723">
    <property type="term" value="F:RNA binding"/>
    <property type="evidence" value="ECO:0007669"/>
    <property type="project" value="InterPro"/>
</dbReference>
<evidence type="ECO:0000256" key="4">
    <source>
        <dbReference type="ARBA" id="ARBA00022695"/>
    </source>
</evidence>
<protein>
    <submittedName>
        <fullName evidence="13">Uncharacterized protein</fullName>
    </submittedName>
</protein>
<dbReference type="GO" id="GO:0039694">
    <property type="term" value="P:viral RNA genome replication"/>
    <property type="evidence" value="ECO:0007669"/>
    <property type="project" value="InterPro"/>
</dbReference>
<dbReference type="SUPFAM" id="SSF51197">
    <property type="entry name" value="Clavaminate synthase-like"/>
    <property type="match status" value="1"/>
</dbReference>
<dbReference type="InterPro" id="IPR009003">
    <property type="entry name" value="Peptidase_S1_PA"/>
</dbReference>
<dbReference type="SUPFAM" id="SSF50494">
    <property type="entry name" value="Trypsin-like serine proteases"/>
    <property type="match status" value="1"/>
</dbReference>
<evidence type="ECO:0000256" key="6">
    <source>
        <dbReference type="ARBA" id="ARBA00022801"/>
    </source>
</evidence>
<evidence type="ECO:0000256" key="9">
    <source>
        <dbReference type="ARBA" id="ARBA00022953"/>
    </source>
</evidence>
<keyword evidence="7" id="KW-0788">Thiol protease</keyword>
<dbReference type="GO" id="GO:0005524">
    <property type="term" value="F:ATP binding"/>
    <property type="evidence" value="ECO:0007669"/>
    <property type="project" value="UniProtKB-KW"/>
</dbReference>
<dbReference type="InterPro" id="IPR027417">
    <property type="entry name" value="P-loop_NTPase"/>
</dbReference>
<dbReference type="InterPro" id="IPR043128">
    <property type="entry name" value="Rev_trsase/Diguanyl_cyclase"/>
</dbReference>
<evidence type="ECO:0000259" key="12">
    <source>
        <dbReference type="PROSITE" id="PS51218"/>
    </source>
</evidence>
<dbReference type="PROSITE" id="PS51218">
    <property type="entry name" value="SF3_HELICASE_2"/>
    <property type="match status" value="1"/>
</dbReference>
<keyword evidence="5" id="KW-0547">Nucleotide-binding</keyword>
<dbReference type="InterPro" id="IPR007094">
    <property type="entry name" value="RNA-dir_pol_PSvirus"/>
</dbReference>
<keyword evidence="8" id="KW-0067">ATP-binding</keyword>
<dbReference type="GO" id="GO:0003968">
    <property type="term" value="F:RNA-directed RNA polymerase activity"/>
    <property type="evidence" value="ECO:0007669"/>
    <property type="project" value="UniProtKB-KW"/>
</dbReference>
<keyword evidence="3" id="KW-0808">Transferase</keyword>
<dbReference type="InterPro" id="IPR000605">
    <property type="entry name" value="Helicase_SF3_ssDNA/RNA_vir"/>
</dbReference>
<dbReference type="InterPro" id="IPR043502">
    <property type="entry name" value="DNA/RNA_pol_sf"/>
</dbReference>
<dbReference type="PROSITE" id="PS50507">
    <property type="entry name" value="RDRP_SSRNA_POS"/>
    <property type="match status" value="1"/>
</dbReference>
<evidence type="ECO:0000256" key="2">
    <source>
        <dbReference type="ARBA" id="ARBA00022670"/>
    </source>
</evidence>
<dbReference type="SUPFAM" id="SSF52540">
    <property type="entry name" value="P-loop containing nucleoside triphosphate hydrolases"/>
    <property type="match status" value="1"/>
</dbReference>
<feature type="domain" description="SF3 helicase" evidence="12">
    <location>
        <begin position="401"/>
        <end position="570"/>
    </location>
</feature>